<proteinExistence type="predicted"/>
<evidence type="ECO:0008006" key="3">
    <source>
        <dbReference type="Google" id="ProtNLM"/>
    </source>
</evidence>
<comment type="caution">
    <text evidence="1">The sequence shown here is derived from an EMBL/GenBank/DDBJ whole genome shotgun (WGS) entry which is preliminary data.</text>
</comment>
<evidence type="ECO:0000313" key="2">
    <source>
        <dbReference type="Proteomes" id="UP000613177"/>
    </source>
</evidence>
<name>A0A8H7VWV0_9FUNG</name>
<sequence length="391" mass="44762">MDDFDVFQTMTTTPRTFPQMDLVDVENNPVHVASLAASHHLILITLKNVHCPICPQLLRILNVYGLDPNSDSLSDPFTLQEWKIDAIRKRFFQLLLRFDAYFIIICPGTNNQVREIQQNTPFLDYPFIAGGQALTLAKALKVHICDEEIMPAILEVSKGTLSVDPIYIGRGPGHYFHQFLLKRLKEERCNLEQRGIICIRDSQEIINQIKRRTQKCLAGNLATAILLSTPETLKTSTRDQLILSPSTINKDAKDDSNVKNKQTKKQRSFANLPLEVLEIIFSSLCNDIPSLVRAAGTCRVFYVAVCNVMILCLRAQMTWVKPALPLQNGMVIWDKAEVTDESLDRWSGNEYGIPFRDLQARVLDMKDLLLGIRQWTNYWSPRRRRNDNYNK</sequence>
<dbReference type="InterPro" id="IPR036047">
    <property type="entry name" value="F-box-like_dom_sf"/>
</dbReference>
<dbReference type="SUPFAM" id="SSF81383">
    <property type="entry name" value="F-box domain"/>
    <property type="match status" value="1"/>
</dbReference>
<dbReference type="EMBL" id="JAEPRE010000223">
    <property type="protein sequence ID" value="KAG2230094.1"/>
    <property type="molecule type" value="Genomic_DNA"/>
</dbReference>
<dbReference type="AlphaFoldDB" id="A0A8H7VWV0"/>
<dbReference type="Proteomes" id="UP000613177">
    <property type="component" value="Unassembled WGS sequence"/>
</dbReference>
<keyword evidence="2" id="KW-1185">Reference proteome</keyword>
<protein>
    <recommendedName>
        <fullName evidence="3">F-box domain-containing protein</fullName>
    </recommendedName>
</protein>
<reference evidence="1" key="1">
    <citation type="submission" date="2021-01" db="EMBL/GenBank/DDBJ databases">
        <title>Metabolic potential, ecology and presence of endohyphal bacteria is reflected in genomic diversity of Mucoromycotina.</title>
        <authorList>
            <person name="Muszewska A."/>
            <person name="Okrasinska A."/>
            <person name="Steczkiewicz K."/>
            <person name="Drgas O."/>
            <person name="Orlowska M."/>
            <person name="Perlinska-Lenart U."/>
            <person name="Aleksandrzak-Piekarczyk T."/>
            <person name="Szatraj K."/>
            <person name="Zielenkiewicz U."/>
            <person name="Pilsyk S."/>
            <person name="Malc E."/>
            <person name="Mieczkowski P."/>
            <person name="Kruszewska J.S."/>
            <person name="Biernat P."/>
            <person name="Pawlowska J."/>
        </authorList>
    </citation>
    <scope>NUCLEOTIDE SEQUENCE</scope>
    <source>
        <strain evidence="1">WA0000018081</strain>
    </source>
</reference>
<evidence type="ECO:0000313" key="1">
    <source>
        <dbReference type="EMBL" id="KAG2230094.1"/>
    </source>
</evidence>
<accession>A0A8H7VWV0</accession>
<organism evidence="1 2">
    <name type="scientific">Thamnidium elegans</name>
    <dbReference type="NCBI Taxonomy" id="101142"/>
    <lineage>
        <taxon>Eukaryota</taxon>
        <taxon>Fungi</taxon>
        <taxon>Fungi incertae sedis</taxon>
        <taxon>Mucoromycota</taxon>
        <taxon>Mucoromycotina</taxon>
        <taxon>Mucoromycetes</taxon>
        <taxon>Mucorales</taxon>
        <taxon>Mucorineae</taxon>
        <taxon>Mucoraceae</taxon>
        <taxon>Thamnidium</taxon>
    </lineage>
</organism>
<gene>
    <name evidence="1" type="ORF">INT48_004356</name>
</gene>